<dbReference type="AlphaFoldDB" id="A0AAW2NQ65"/>
<dbReference type="SMART" id="SM00332">
    <property type="entry name" value="PP2Cc"/>
    <property type="match status" value="1"/>
</dbReference>
<dbReference type="PANTHER" id="PTHR47992">
    <property type="entry name" value="PROTEIN PHOSPHATASE"/>
    <property type="match status" value="1"/>
</dbReference>
<dbReference type="FunFam" id="3.60.40.10:FF:000291">
    <property type="entry name" value="Protein phosphatase 2C 50"/>
    <property type="match status" value="1"/>
</dbReference>
<accession>A0AAW2NQ65</accession>
<dbReference type="Pfam" id="PF00481">
    <property type="entry name" value="PP2C"/>
    <property type="match status" value="1"/>
</dbReference>
<dbReference type="EMBL" id="JACGWJ010000019">
    <property type="protein sequence ID" value="KAL0345070.1"/>
    <property type="molecule type" value="Genomic_DNA"/>
</dbReference>
<dbReference type="Gene3D" id="3.60.40.10">
    <property type="entry name" value="PPM-type phosphatase domain"/>
    <property type="match status" value="1"/>
</dbReference>
<reference evidence="2" key="1">
    <citation type="submission" date="2020-06" db="EMBL/GenBank/DDBJ databases">
        <authorList>
            <person name="Li T."/>
            <person name="Hu X."/>
            <person name="Zhang T."/>
            <person name="Song X."/>
            <person name="Zhang H."/>
            <person name="Dai N."/>
            <person name="Sheng W."/>
            <person name="Hou X."/>
            <person name="Wei L."/>
        </authorList>
    </citation>
    <scope>NUCLEOTIDE SEQUENCE</scope>
    <source>
        <strain evidence="2">G02</strain>
        <tissue evidence="2">Leaf</tissue>
    </source>
</reference>
<dbReference type="InterPro" id="IPR015655">
    <property type="entry name" value="PP2C"/>
</dbReference>
<reference evidence="2" key="2">
    <citation type="journal article" date="2024" name="Plant">
        <title>Genomic evolution and insights into agronomic trait innovations of Sesamum species.</title>
        <authorList>
            <person name="Miao H."/>
            <person name="Wang L."/>
            <person name="Qu L."/>
            <person name="Liu H."/>
            <person name="Sun Y."/>
            <person name="Le M."/>
            <person name="Wang Q."/>
            <person name="Wei S."/>
            <person name="Zheng Y."/>
            <person name="Lin W."/>
            <person name="Duan Y."/>
            <person name="Cao H."/>
            <person name="Xiong S."/>
            <person name="Wang X."/>
            <person name="Wei L."/>
            <person name="Li C."/>
            <person name="Ma Q."/>
            <person name="Ju M."/>
            <person name="Zhao R."/>
            <person name="Li G."/>
            <person name="Mu C."/>
            <person name="Tian Q."/>
            <person name="Mei H."/>
            <person name="Zhang T."/>
            <person name="Gao T."/>
            <person name="Zhang H."/>
        </authorList>
    </citation>
    <scope>NUCLEOTIDE SEQUENCE</scope>
    <source>
        <strain evidence="2">G02</strain>
    </source>
</reference>
<dbReference type="CDD" id="cd00143">
    <property type="entry name" value="PP2Cc"/>
    <property type="match status" value="1"/>
</dbReference>
<name>A0AAW2NQ65_SESRA</name>
<sequence>MTKLPLVPITLENRNSSSSVQQNGVLLKIESNCDNSKAGEDNILVRKRQSESCLIFSNGINSELKGNDPTALVRGPLAGIRDSPYATNGTNSLCIGDCIVLETNLEPKPHNQLDKSNSISHSMKKSESWVSTITSEIVTIFVTVEKTGEAVSMREPKRTFSTSLLEVSEEMKTNKQILHSNYQPLWGVTSICGRRQEMERRSCRFTTVANYCRERLHLALSEEIDIAKENLHTEIGEHNLKDQWLRVFLKCFHRLDNEVGGFPRFDDNIASNPPLPPIAPESVGSTAVVAVVCSTHIIVANCGDSRAVLYGGKYPCRYLWIIKEDECARIEAAGGKVINWDGYRVSGVLAVSRSIGDRYLRPYVVADPEIMFVPRTKEDECLILASDGLWDVITNDEACDLARRRILLWHKKNGATLSKERGTDIDPAAQDAADYLSQLAFQRGSRDNISVIVVDLKAQRKFKKKT</sequence>
<protein>
    <submittedName>
        <fullName evidence="2">Protein phosphatase 2C 53</fullName>
    </submittedName>
</protein>
<proteinExistence type="predicted"/>
<feature type="domain" description="PPM-type phosphatase" evidence="1">
    <location>
        <begin position="185"/>
        <end position="456"/>
    </location>
</feature>
<dbReference type="PROSITE" id="PS51746">
    <property type="entry name" value="PPM_2"/>
    <property type="match status" value="1"/>
</dbReference>
<dbReference type="InterPro" id="IPR036457">
    <property type="entry name" value="PPM-type-like_dom_sf"/>
</dbReference>
<dbReference type="SUPFAM" id="SSF81606">
    <property type="entry name" value="PP2C-like"/>
    <property type="match status" value="1"/>
</dbReference>
<dbReference type="GO" id="GO:0004722">
    <property type="term" value="F:protein serine/threonine phosphatase activity"/>
    <property type="evidence" value="ECO:0007669"/>
    <property type="project" value="InterPro"/>
</dbReference>
<organism evidence="2">
    <name type="scientific">Sesamum radiatum</name>
    <name type="common">Black benniseed</name>
    <dbReference type="NCBI Taxonomy" id="300843"/>
    <lineage>
        <taxon>Eukaryota</taxon>
        <taxon>Viridiplantae</taxon>
        <taxon>Streptophyta</taxon>
        <taxon>Embryophyta</taxon>
        <taxon>Tracheophyta</taxon>
        <taxon>Spermatophyta</taxon>
        <taxon>Magnoliopsida</taxon>
        <taxon>eudicotyledons</taxon>
        <taxon>Gunneridae</taxon>
        <taxon>Pentapetalae</taxon>
        <taxon>asterids</taxon>
        <taxon>lamiids</taxon>
        <taxon>Lamiales</taxon>
        <taxon>Pedaliaceae</taxon>
        <taxon>Sesamum</taxon>
    </lineage>
</organism>
<evidence type="ECO:0000259" key="1">
    <source>
        <dbReference type="PROSITE" id="PS51746"/>
    </source>
</evidence>
<comment type="caution">
    <text evidence="2">The sequence shown here is derived from an EMBL/GenBank/DDBJ whole genome shotgun (WGS) entry which is preliminary data.</text>
</comment>
<gene>
    <name evidence="2" type="ORF">Sradi_4338300</name>
</gene>
<dbReference type="InterPro" id="IPR001932">
    <property type="entry name" value="PPM-type_phosphatase-like_dom"/>
</dbReference>
<evidence type="ECO:0000313" key="2">
    <source>
        <dbReference type="EMBL" id="KAL0345070.1"/>
    </source>
</evidence>